<comment type="similarity">
    <text evidence="1">Belongs to the arrestin family.</text>
</comment>
<dbReference type="PANTHER" id="PTHR11188:SF135">
    <property type="entry name" value="ARRESTIN DOMAIN CONTAINING 3-LIKE-RELATED"/>
    <property type="match status" value="1"/>
</dbReference>
<sequence>MSSVKNISISYDPINEQNTFTNGDIISGRVILELSKDTEINSLSVKAKGKAEVHWTERHNDRTETYHAKEKYFTLEQFILQKRKEDGHKSMLVDQCGETYSKEVPAGKHVYPFSFQIPQGNMPSSFKGVHGKVIYTLEAKLDRSMRFDSKAQAVIHFVSKADLNNPHIMAGTQTKKMKLFTSGNAAMNIKTDRMGYMQGEGITITADIENSSSRDLIPKFAIEQKIKFYARGKSRIYPKKIIKEEAQAVPASTRQTVTKVLKVPQDLPPSITNCNIIKMEYKLKVLEGTHLHLVLLGTHPKPCLDLTNPSQSPVDLHPLMPLYPSLAQELIYPRLPLVHLHPLMPQEHLYPKLLLVHLHPLMPQELMYPKLPLMHPHLRFH</sequence>
<dbReference type="InterPro" id="IPR011022">
    <property type="entry name" value="Arrestin_C-like"/>
</dbReference>
<dbReference type="SMART" id="SM01017">
    <property type="entry name" value="Arrestin_C"/>
    <property type="match status" value="1"/>
</dbReference>
<dbReference type="InterPro" id="IPR014752">
    <property type="entry name" value="Arrestin-like_C"/>
</dbReference>
<proteinExistence type="inferred from homology"/>
<feature type="domain" description="Arrestin C-terminal-like" evidence="2">
    <location>
        <begin position="181"/>
        <end position="310"/>
    </location>
</feature>
<dbReference type="Pfam" id="PF00339">
    <property type="entry name" value="Arrestin_N"/>
    <property type="match status" value="1"/>
</dbReference>
<reference evidence="3" key="1">
    <citation type="thesis" date="2021" institute="BYU ScholarsArchive" country="Provo, UT, USA">
        <title>Applications of and Algorithms for Genome Assembly and Genomic Analyses with an Emphasis on Marine Teleosts.</title>
        <authorList>
            <person name="Pickett B.D."/>
        </authorList>
    </citation>
    <scope>NUCLEOTIDE SEQUENCE</scope>
    <source>
        <strain evidence="3">HI-2016</strain>
    </source>
</reference>
<dbReference type="SUPFAM" id="SSF81296">
    <property type="entry name" value="E set domains"/>
    <property type="match status" value="2"/>
</dbReference>
<evidence type="ECO:0000259" key="2">
    <source>
        <dbReference type="SMART" id="SM01017"/>
    </source>
</evidence>
<protein>
    <recommendedName>
        <fullName evidence="2">Arrestin C-terminal-like domain-containing protein</fullName>
    </recommendedName>
</protein>
<accession>A0A8T2PSR2</accession>
<dbReference type="EMBL" id="JAFBMS010000002">
    <property type="protein sequence ID" value="KAG9354341.1"/>
    <property type="molecule type" value="Genomic_DNA"/>
</dbReference>
<keyword evidence="4" id="KW-1185">Reference proteome</keyword>
<dbReference type="InterPro" id="IPR014756">
    <property type="entry name" value="Ig_E-set"/>
</dbReference>
<dbReference type="GO" id="GO:0005737">
    <property type="term" value="C:cytoplasm"/>
    <property type="evidence" value="ECO:0007669"/>
    <property type="project" value="TreeGrafter"/>
</dbReference>
<evidence type="ECO:0000313" key="4">
    <source>
        <dbReference type="Proteomes" id="UP000824540"/>
    </source>
</evidence>
<dbReference type="PANTHER" id="PTHR11188">
    <property type="entry name" value="ARRESTIN DOMAIN CONTAINING PROTEIN"/>
    <property type="match status" value="1"/>
</dbReference>
<dbReference type="InterPro" id="IPR011021">
    <property type="entry name" value="Arrestin-like_N"/>
</dbReference>
<name>A0A8T2PSR2_9TELE</name>
<dbReference type="Proteomes" id="UP000824540">
    <property type="component" value="Unassembled WGS sequence"/>
</dbReference>
<dbReference type="AlphaFoldDB" id="A0A8T2PSR2"/>
<dbReference type="GO" id="GO:0007399">
    <property type="term" value="P:nervous system development"/>
    <property type="evidence" value="ECO:0007669"/>
    <property type="project" value="UniProtKB-ARBA"/>
</dbReference>
<dbReference type="InterPro" id="IPR050357">
    <property type="entry name" value="Arrestin_domain-protein"/>
</dbReference>
<dbReference type="GO" id="GO:0015031">
    <property type="term" value="P:protein transport"/>
    <property type="evidence" value="ECO:0007669"/>
    <property type="project" value="TreeGrafter"/>
</dbReference>
<comment type="caution">
    <text evidence="3">The sequence shown here is derived from an EMBL/GenBank/DDBJ whole genome shotgun (WGS) entry which is preliminary data.</text>
</comment>
<dbReference type="Gene3D" id="2.60.40.640">
    <property type="match status" value="2"/>
</dbReference>
<organism evidence="3 4">
    <name type="scientific">Albula glossodonta</name>
    <name type="common">roundjaw bonefish</name>
    <dbReference type="NCBI Taxonomy" id="121402"/>
    <lineage>
        <taxon>Eukaryota</taxon>
        <taxon>Metazoa</taxon>
        <taxon>Chordata</taxon>
        <taxon>Craniata</taxon>
        <taxon>Vertebrata</taxon>
        <taxon>Euteleostomi</taxon>
        <taxon>Actinopterygii</taxon>
        <taxon>Neopterygii</taxon>
        <taxon>Teleostei</taxon>
        <taxon>Albuliformes</taxon>
        <taxon>Albulidae</taxon>
        <taxon>Albula</taxon>
    </lineage>
</organism>
<feature type="non-terminal residue" evidence="3">
    <location>
        <position position="381"/>
    </location>
</feature>
<dbReference type="OrthoDB" id="2333384at2759"/>
<evidence type="ECO:0000313" key="3">
    <source>
        <dbReference type="EMBL" id="KAG9354341.1"/>
    </source>
</evidence>
<gene>
    <name evidence="3" type="ORF">JZ751_001046</name>
</gene>
<evidence type="ECO:0000256" key="1">
    <source>
        <dbReference type="ARBA" id="ARBA00005298"/>
    </source>
</evidence>
<dbReference type="GO" id="GO:0005886">
    <property type="term" value="C:plasma membrane"/>
    <property type="evidence" value="ECO:0007669"/>
    <property type="project" value="TreeGrafter"/>
</dbReference>
<dbReference type="Pfam" id="PF02752">
    <property type="entry name" value="Arrestin_C"/>
    <property type="match status" value="1"/>
</dbReference>